<name>A0A8K0DAV6_IGNLU</name>
<accession>A0A8K0DAV6</accession>
<dbReference type="OrthoDB" id="8187668at2759"/>
<dbReference type="AlphaFoldDB" id="A0A8K0DAV6"/>
<comment type="caution">
    <text evidence="1">The sequence shown here is derived from an EMBL/GenBank/DDBJ whole genome shotgun (WGS) entry which is preliminary data.</text>
</comment>
<gene>
    <name evidence="1" type="ORF">ILUMI_03507</name>
</gene>
<organism evidence="1 2">
    <name type="scientific">Ignelater luminosus</name>
    <name type="common">Cucubano</name>
    <name type="synonym">Pyrophorus luminosus</name>
    <dbReference type="NCBI Taxonomy" id="2038154"/>
    <lineage>
        <taxon>Eukaryota</taxon>
        <taxon>Metazoa</taxon>
        <taxon>Ecdysozoa</taxon>
        <taxon>Arthropoda</taxon>
        <taxon>Hexapoda</taxon>
        <taxon>Insecta</taxon>
        <taxon>Pterygota</taxon>
        <taxon>Neoptera</taxon>
        <taxon>Endopterygota</taxon>
        <taxon>Coleoptera</taxon>
        <taxon>Polyphaga</taxon>
        <taxon>Elateriformia</taxon>
        <taxon>Elateroidea</taxon>
        <taxon>Elateridae</taxon>
        <taxon>Agrypninae</taxon>
        <taxon>Pyrophorini</taxon>
        <taxon>Ignelater</taxon>
    </lineage>
</organism>
<reference evidence="1" key="1">
    <citation type="submission" date="2019-08" db="EMBL/GenBank/DDBJ databases">
        <title>The genome of the North American firefly Photinus pyralis.</title>
        <authorList>
            <consortium name="Photinus pyralis genome working group"/>
            <person name="Fallon T.R."/>
            <person name="Sander Lower S.E."/>
            <person name="Weng J.-K."/>
        </authorList>
    </citation>
    <scope>NUCLEOTIDE SEQUENCE</scope>
    <source>
        <strain evidence="1">TRF0915ILg1</strain>
        <tissue evidence="1">Whole body</tissue>
    </source>
</reference>
<evidence type="ECO:0000313" key="2">
    <source>
        <dbReference type="Proteomes" id="UP000801492"/>
    </source>
</evidence>
<dbReference type="InterPro" id="IPR038606">
    <property type="entry name" value="To_sf"/>
</dbReference>
<dbReference type="Proteomes" id="UP000801492">
    <property type="component" value="Unassembled WGS sequence"/>
</dbReference>
<dbReference type="Gene3D" id="3.15.10.30">
    <property type="entry name" value="Haemolymph juvenile hormone binding protein"/>
    <property type="match status" value="1"/>
</dbReference>
<keyword evidence="2" id="KW-1185">Reference proteome</keyword>
<evidence type="ECO:0000313" key="1">
    <source>
        <dbReference type="EMBL" id="KAF2902678.1"/>
    </source>
</evidence>
<sequence>MLTLTMTLNLGNLRVEGEYQANNKTLQKLLPITHTGKIAVTLENVFATGRVGLFIREDSFVAEHYDLEYKPEDITVTVTYQEDDSGIPVVNEITGRKIEDTLANTFWPELTDTITNLLHRQLGAVIVEDSVTELLADNDEELSTDTRSIQANT</sequence>
<proteinExistence type="predicted"/>
<dbReference type="EMBL" id="VTPC01001220">
    <property type="protein sequence ID" value="KAF2902678.1"/>
    <property type="molecule type" value="Genomic_DNA"/>
</dbReference>
<protein>
    <submittedName>
        <fullName evidence="1">Uncharacterized protein</fullName>
    </submittedName>
</protein>